<dbReference type="InterPro" id="IPR011356">
    <property type="entry name" value="Leucine_aapep/pepB"/>
</dbReference>
<accession>A0A4D6Y6P1</accession>
<feature type="binding site" evidence="9">
    <location>
        <position position="293"/>
    </location>
    <ligand>
        <name>Mn(2+)</name>
        <dbReference type="ChEBI" id="CHEBI:29035"/>
        <label>2</label>
    </ligand>
</feature>
<dbReference type="EC" id="3.4.11.1" evidence="9"/>
<evidence type="ECO:0000256" key="9">
    <source>
        <dbReference type="HAMAP-Rule" id="MF_00181"/>
    </source>
</evidence>
<dbReference type="Gene3D" id="3.40.220.10">
    <property type="entry name" value="Leucine Aminopeptidase, subunit E, domain 1"/>
    <property type="match status" value="1"/>
</dbReference>
<dbReference type="InterPro" id="IPR023042">
    <property type="entry name" value="Peptidase_M17_leu_NH2_pept"/>
</dbReference>
<evidence type="ECO:0000259" key="10">
    <source>
        <dbReference type="PROSITE" id="PS00631"/>
    </source>
</evidence>
<keyword evidence="4 9" id="KW-0031">Aminopeptidase</keyword>
<feature type="binding site" evidence="9">
    <location>
        <position position="275"/>
    </location>
    <ligand>
        <name>Mn(2+)</name>
        <dbReference type="ChEBI" id="CHEBI:29035"/>
        <label>2</label>
    </ligand>
</feature>
<reference evidence="11 12" key="1">
    <citation type="submission" date="2018-12" db="EMBL/GenBank/DDBJ databases">
        <authorList>
            <person name="Chong R.A."/>
        </authorList>
    </citation>
    <scope>NUCLEOTIDE SEQUENCE [LARGE SCALE GENOMIC DNA]</scope>
    <source>
        <strain evidence="11 12">Rpa</strain>
    </source>
</reference>
<dbReference type="HAMAP" id="MF_00181">
    <property type="entry name" value="Cytosol_peptidase_M17"/>
    <property type="match status" value="1"/>
</dbReference>
<feature type="binding site" evidence="9">
    <location>
        <position position="354"/>
    </location>
    <ligand>
        <name>Mn(2+)</name>
        <dbReference type="ChEBI" id="CHEBI:29035"/>
        <label>2</label>
    </ligand>
</feature>
<dbReference type="EC" id="3.4.11.10" evidence="9"/>
<keyword evidence="8 9" id="KW-0464">Manganese</keyword>
<keyword evidence="6 9" id="KW-0479">Metal-binding</keyword>
<dbReference type="FunFam" id="3.40.630.10:FF:000004">
    <property type="entry name" value="Probable cytosol aminopeptidase"/>
    <property type="match status" value="1"/>
</dbReference>
<feature type="binding site" evidence="9">
    <location>
        <position position="275"/>
    </location>
    <ligand>
        <name>Mn(2+)</name>
        <dbReference type="ChEBI" id="CHEBI:29035"/>
        <label>1</label>
    </ligand>
</feature>
<sequence>MKFFIKNSLLREEKTDCIVIGIFEFCEFTCANNCFNESVLSYINNFIKKGDIQGKIGQTLLLYNIPNIVSERILLVGCGKKDSLNRYDLSKIVEKSMRILNKFSIKNILFSLMEINIENCDIYWSIRTMVNAINKYFYKNFKINTSLEKDIYLYSISFHIMEKKYFHIANNALKHALAINSGITAAKKLGNLPPNICNPLYLFLQAQKLSEKYKGKIDVTSIDIKEMHDLGMNAYVAVGSGSKNKPYMSVIKYSGKNTIKQEKVIVLIGKGLTFDSGGISIKPSKNMNEMKYDMCGAAAVYGTLIVAAKLNLPLTIIGILAGCENMPGGNAFRPGDILTTMSGKTVEILNTDAEGRLVLCDVLTFIKRFSPDIVIDIATLTGACAVALGSHFSGLFSNDEKLAYDLEKSSQQTNDKIWRLPLSSEYEKELNSSFADFSNVGKGKAGAITAACFLSQFSKEYTWAHLDIAGTAWESGNNQGATGRPVELLSQFLLNESNFF</sequence>
<dbReference type="GO" id="GO:0030145">
    <property type="term" value="F:manganese ion binding"/>
    <property type="evidence" value="ECO:0007669"/>
    <property type="project" value="UniProtKB-UniRule"/>
</dbReference>
<dbReference type="RefSeq" id="WP_158337277.1">
    <property type="nucleotide sequence ID" value="NZ_CP034858.1"/>
</dbReference>
<comment type="function">
    <text evidence="9">Presumably involved in the processing and regular turnover of intracellular proteins. Catalyzes the removal of unsubstituted N-terminal amino acids from various peptides.</text>
</comment>
<evidence type="ECO:0000256" key="7">
    <source>
        <dbReference type="ARBA" id="ARBA00022801"/>
    </source>
</evidence>
<dbReference type="Pfam" id="PF00883">
    <property type="entry name" value="Peptidase_M17"/>
    <property type="match status" value="1"/>
</dbReference>
<feature type="active site" evidence="9">
    <location>
        <position position="356"/>
    </location>
</feature>
<feature type="binding site" evidence="9">
    <location>
        <position position="352"/>
    </location>
    <ligand>
        <name>Mn(2+)</name>
        <dbReference type="ChEBI" id="CHEBI:29035"/>
        <label>1</label>
    </ligand>
</feature>
<comment type="subcellular location">
    <subcellularLocation>
        <location evidence="9">Cytoplasm</location>
    </subcellularLocation>
</comment>
<dbReference type="Proteomes" id="UP000298688">
    <property type="component" value="Chromosome"/>
</dbReference>
<protein>
    <recommendedName>
        <fullName evidence="9">Probable cytosol aminopeptidase</fullName>
        <ecNumber evidence="9">3.4.11.1</ecNumber>
    </recommendedName>
    <alternativeName>
        <fullName evidence="9">Leucine aminopeptidase</fullName>
        <shortName evidence="9">LAP</shortName>
        <ecNumber evidence="9">3.4.11.10</ecNumber>
    </alternativeName>
    <alternativeName>
        <fullName evidence="9">Leucyl aminopeptidase</fullName>
    </alternativeName>
</protein>
<organism evidence="11 12">
    <name type="scientific">Buchnera aphidicola subsp. Rhopalosiphum padi</name>
    <dbReference type="NCBI Taxonomy" id="98793"/>
    <lineage>
        <taxon>Bacteria</taxon>
        <taxon>Pseudomonadati</taxon>
        <taxon>Pseudomonadota</taxon>
        <taxon>Gammaproteobacteria</taxon>
        <taxon>Enterobacterales</taxon>
        <taxon>Erwiniaceae</taxon>
        <taxon>Buchnera</taxon>
    </lineage>
</organism>
<keyword evidence="9" id="KW-0963">Cytoplasm</keyword>
<evidence type="ECO:0000313" key="12">
    <source>
        <dbReference type="Proteomes" id="UP000298688"/>
    </source>
</evidence>
<feature type="active site" evidence="9">
    <location>
        <position position="282"/>
    </location>
</feature>
<evidence type="ECO:0000256" key="4">
    <source>
        <dbReference type="ARBA" id="ARBA00022438"/>
    </source>
</evidence>
<dbReference type="PANTHER" id="PTHR11963">
    <property type="entry name" value="LEUCINE AMINOPEPTIDASE-RELATED"/>
    <property type="match status" value="1"/>
</dbReference>
<dbReference type="PROSITE" id="PS00631">
    <property type="entry name" value="CYTOSOL_AP"/>
    <property type="match status" value="1"/>
</dbReference>
<dbReference type="GO" id="GO:0005737">
    <property type="term" value="C:cytoplasm"/>
    <property type="evidence" value="ECO:0007669"/>
    <property type="project" value="UniProtKB-SubCell"/>
</dbReference>
<dbReference type="AlphaFoldDB" id="A0A4D6Y6P1"/>
<feature type="domain" description="Cytosol aminopeptidase" evidence="10">
    <location>
        <begin position="350"/>
        <end position="357"/>
    </location>
</feature>
<evidence type="ECO:0000256" key="1">
    <source>
        <dbReference type="ARBA" id="ARBA00000135"/>
    </source>
</evidence>
<keyword evidence="5 9" id="KW-0645">Protease</keyword>
<dbReference type="OrthoDB" id="9809354at2"/>
<name>A0A4D6Y6P1_BUCRP</name>
<comment type="similarity">
    <text evidence="3 9">Belongs to the peptidase M17 family.</text>
</comment>
<dbReference type="NCBIfam" id="NF002074">
    <property type="entry name" value="PRK00913.1-4"/>
    <property type="match status" value="1"/>
</dbReference>
<reference evidence="11 12" key="2">
    <citation type="submission" date="2019-05" db="EMBL/GenBank/DDBJ databases">
        <title>Genome evolution of the obligate endosymbiont Buchnera aphidicola.</title>
        <authorList>
            <person name="Moran N.A."/>
        </authorList>
    </citation>
    <scope>NUCLEOTIDE SEQUENCE [LARGE SCALE GENOMIC DNA]</scope>
    <source>
        <strain evidence="11 12">Rpa</strain>
    </source>
</reference>
<dbReference type="SUPFAM" id="SSF52949">
    <property type="entry name" value="Macro domain-like"/>
    <property type="match status" value="1"/>
</dbReference>
<evidence type="ECO:0000256" key="6">
    <source>
        <dbReference type="ARBA" id="ARBA00022723"/>
    </source>
</evidence>
<feature type="binding site" evidence="9">
    <location>
        <position position="354"/>
    </location>
    <ligand>
        <name>Mn(2+)</name>
        <dbReference type="ChEBI" id="CHEBI:29035"/>
        <label>1</label>
    </ligand>
</feature>
<comment type="catalytic activity">
    <reaction evidence="1 9">
        <text>Release of an N-terminal amino acid, Xaa-|-Yaa-, in which Xaa is preferably Leu, but may be other amino acids including Pro although not Arg or Lys, and Yaa may be Pro. Amino acid amides and methyl esters are also readily hydrolyzed, but rates on arylamides are exceedingly low.</text>
        <dbReference type="EC" id="3.4.11.1"/>
    </reaction>
</comment>
<keyword evidence="7 9" id="KW-0378">Hydrolase</keyword>
<evidence type="ECO:0000256" key="8">
    <source>
        <dbReference type="ARBA" id="ARBA00023211"/>
    </source>
</evidence>
<dbReference type="PANTHER" id="PTHR11963:SF23">
    <property type="entry name" value="CYTOSOL AMINOPEPTIDASE"/>
    <property type="match status" value="1"/>
</dbReference>
<dbReference type="GO" id="GO:0070006">
    <property type="term" value="F:metalloaminopeptidase activity"/>
    <property type="evidence" value="ECO:0007669"/>
    <property type="project" value="InterPro"/>
</dbReference>
<evidence type="ECO:0000256" key="3">
    <source>
        <dbReference type="ARBA" id="ARBA00009528"/>
    </source>
</evidence>
<evidence type="ECO:0000256" key="2">
    <source>
        <dbReference type="ARBA" id="ARBA00000967"/>
    </source>
</evidence>
<comment type="cofactor">
    <cofactor evidence="9">
        <name>Mn(2+)</name>
        <dbReference type="ChEBI" id="CHEBI:29035"/>
    </cofactor>
    <text evidence="9">Binds 2 manganese ions per subunit.</text>
</comment>
<dbReference type="SUPFAM" id="SSF53187">
    <property type="entry name" value="Zn-dependent exopeptidases"/>
    <property type="match status" value="1"/>
</dbReference>
<dbReference type="InterPro" id="IPR008283">
    <property type="entry name" value="Peptidase_M17_N"/>
</dbReference>
<comment type="catalytic activity">
    <reaction evidence="2 9">
        <text>Release of an N-terminal amino acid, preferentially leucine, but not glutamic or aspartic acids.</text>
        <dbReference type="EC" id="3.4.11.10"/>
    </reaction>
</comment>
<dbReference type="CDD" id="cd00433">
    <property type="entry name" value="Peptidase_M17"/>
    <property type="match status" value="1"/>
</dbReference>
<dbReference type="GO" id="GO:0006508">
    <property type="term" value="P:proteolysis"/>
    <property type="evidence" value="ECO:0007669"/>
    <property type="project" value="UniProtKB-KW"/>
</dbReference>
<evidence type="ECO:0000256" key="5">
    <source>
        <dbReference type="ARBA" id="ARBA00022670"/>
    </source>
</evidence>
<proteinExistence type="inferred from homology"/>
<gene>
    <name evidence="9" type="primary">pepA</name>
    <name evidence="11" type="ORF">D9V76_01875</name>
</gene>
<dbReference type="EMBL" id="CP034858">
    <property type="protein sequence ID" value="QCI25002.1"/>
    <property type="molecule type" value="Genomic_DNA"/>
</dbReference>
<dbReference type="InterPro" id="IPR043472">
    <property type="entry name" value="Macro_dom-like"/>
</dbReference>
<dbReference type="Pfam" id="PF02789">
    <property type="entry name" value="Peptidase_M17_N"/>
    <property type="match status" value="1"/>
</dbReference>
<dbReference type="PRINTS" id="PR00481">
    <property type="entry name" value="LAMNOPPTDASE"/>
</dbReference>
<feature type="binding site" evidence="9">
    <location>
        <position position="270"/>
    </location>
    <ligand>
        <name>Mn(2+)</name>
        <dbReference type="ChEBI" id="CHEBI:29035"/>
        <label>2</label>
    </ligand>
</feature>
<evidence type="ECO:0000313" key="11">
    <source>
        <dbReference type="EMBL" id="QCI25002.1"/>
    </source>
</evidence>
<dbReference type="InterPro" id="IPR000819">
    <property type="entry name" value="Peptidase_M17_C"/>
</dbReference>
<dbReference type="Gene3D" id="3.40.630.10">
    <property type="entry name" value="Zn peptidases"/>
    <property type="match status" value="1"/>
</dbReference>